<organism evidence="1 2">
    <name type="scientific">Chaetomium tenue</name>
    <dbReference type="NCBI Taxonomy" id="1854479"/>
    <lineage>
        <taxon>Eukaryota</taxon>
        <taxon>Fungi</taxon>
        <taxon>Dikarya</taxon>
        <taxon>Ascomycota</taxon>
        <taxon>Pezizomycotina</taxon>
        <taxon>Sordariomycetes</taxon>
        <taxon>Sordariomycetidae</taxon>
        <taxon>Sordariales</taxon>
        <taxon>Chaetomiaceae</taxon>
        <taxon>Chaetomium</taxon>
    </lineage>
</organism>
<comment type="caution">
    <text evidence="1">The sequence shown here is derived from an EMBL/GenBank/DDBJ whole genome shotgun (WGS) entry which is preliminary data.</text>
</comment>
<keyword evidence="1" id="KW-0378">Hydrolase</keyword>
<evidence type="ECO:0000313" key="1">
    <source>
        <dbReference type="EMBL" id="KAH6641348.1"/>
    </source>
</evidence>
<gene>
    <name evidence="1" type="ORF">F5144DRAFT_484130</name>
</gene>
<evidence type="ECO:0000313" key="2">
    <source>
        <dbReference type="Proteomes" id="UP000724584"/>
    </source>
</evidence>
<accession>A0ACB7PJX2</accession>
<dbReference type="Proteomes" id="UP000724584">
    <property type="component" value="Unassembled WGS sequence"/>
</dbReference>
<reference evidence="1 2" key="1">
    <citation type="journal article" date="2021" name="Nat. Commun.">
        <title>Genetic determinants of endophytism in the Arabidopsis root mycobiome.</title>
        <authorList>
            <person name="Mesny F."/>
            <person name="Miyauchi S."/>
            <person name="Thiergart T."/>
            <person name="Pickel B."/>
            <person name="Atanasova L."/>
            <person name="Karlsson M."/>
            <person name="Huettel B."/>
            <person name="Barry K.W."/>
            <person name="Haridas S."/>
            <person name="Chen C."/>
            <person name="Bauer D."/>
            <person name="Andreopoulos W."/>
            <person name="Pangilinan J."/>
            <person name="LaButti K."/>
            <person name="Riley R."/>
            <person name="Lipzen A."/>
            <person name="Clum A."/>
            <person name="Drula E."/>
            <person name="Henrissat B."/>
            <person name="Kohler A."/>
            <person name="Grigoriev I.V."/>
            <person name="Martin F.M."/>
            <person name="Hacquard S."/>
        </authorList>
    </citation>
    <scope>NUCLEOTIDE SEQUENCE [LARGE SCALE GENOMIC DNA]</scope>
    <source>
        <strain evidence="1 2">MPI-SDFR-AT-0079</strain>
    </source>
</reference>
<sequence>MGFFLRSKKVKKDSPPSQSKGRRSSLQSRPSPPSPIQVPPTPFQPAGLLPPPPGWNGEAQSPPQYHHHGSYPPIVVNQNHYYLGAPPPREAPPPSYAPSASFGKLNLGSAADLAKEVYQGTEQLLDDSLAAWHNCGNQLVSQSNNVVEKVSNRVHQGTQQLLDGMLPPSWQSCGGELVSQSNAMVDEISHRFDNVLTKIDCGGYNGKEHDIFAWQSAQTSGHPPSPELPAVEKVASKSSRKSHGKAHPKGQTTAAAAVVSGSFFAKVDHYSNSRLPMNLPPLKLYIPTYPLLCLAAQYSERVYEPPTARAERDAHVDADWRTGTKAMVIKSIPMDSMNTIVFAIRGTATFMDWAVNLDMTPTSPAGFLDDPGNLCHSGFLSVARKMVAPVARRLRQLLEEDPWRASYSLLITGHSAGGAVAALLYSHMLATSKEAETDLNIVAGCFKRIHCITFGTPPISLVPLAKPSDYLRRPHLRKSVFLSFVNEGDPVTRADKAYVKSLLELFAAPTPRATTDSRKSISSRSNSNSKKSRRSSEKASSKSSSTTVSSALTTTSRSSSSSKSSGPAWNVPPSTLSCAGRVVVLRSGDPKARLRRGKTTVEERLHEGVVAQIVTDEQLRNVVWGDPVAHMMKLYAGRIEVLAVGAVTGMGY</sequence>
<keyword evidence="2" id="KW-1185">Reference proteome</keyword>
<proteinExistence type="predicted"/>
<dbReference type="EMBL" id="JAGIZQ010000002">
    <property type="protein sequence ID" value="KAH6641348.1"/>
    <property type="molecule type" value="Genomic_DNA"/>
</dbReference>
<name>A0ACB7PJX2_9PEZI</name>
<protein>
    <submittedName>
        <fullName evidence="1">Alpha/Beta hydrolase protein</fullName>
    </submittedName>
</protein>